<feature type="transmembrane region" description="Helical" evidence="1">
    <location>
        <begin position="52"/>
        <end position="69"/>
    </location>
</feature>
<gene>
    <name evidence="2" type="ORF">SPHI_11590</name>
</gene>
<dbReference type="Proteomes" id="UP000188729">
    <property type="component" value="Unassembled WGS sequence"/>
</dbReference>
<accession>A0A1V2EWB0</accession>
<keyword evidence="1" id="KW-1133">Transmembrane helix</keyword>
<keyword evidence="3" id="KW-1185">Reference proteome</keyword>
<feature type="transmembrane region" description="Helical" evidence="1">
    <location>
        <begin position="81"/>
        <end position="102"/>
    </location>
</feature>
<dbReference type="InterPro" id="IPR010406">
    <property type="entry name" value="DUF1003"/>
</dbReference>
<evidence type="ECO:0000256" key="1">
    <source>
        <dbReference type="SAM" id="Phobius"/>
    </source>
</evidence>
<dbReference type="RefSeq" id="WP_076743910.1">
    <property type="nucleotide sequence ID" value="NZ_MPSB01000003.1"/>
</dbReference>
<evidence type="ECO:0000313" key="3">
    <source>
        <dbReference type="Proteomes" id="UP000188729"/>
    </source>
</evidence>
<dbReference type="EMBL" id="MPSB01000003">
    <property type="protein sequence ID" value="ONF96962.1"/>
    <property type="molecule type" value="Genomic_DNA"/>
</dbReference>
<evidence type="ECO:0008006" key="4">
    <source>
        <dbReference type="Google" id="ProtNLM"/>
    </source>
</evidence>
<sequence length="172" mass="19032">MAEPIMTDPTMTRTLRDNIERLSDRAEQQAKDAPLGDRLADAITRFAGSMRFVALHAALFGGWIVWNLGWIPGLEPFDPTFVVLAMEASVEAIFLSTFVLISQNRMAAAADRRGDLDLHISLLAEHELTRLAGMIEQIAEKVGVSSDPEIDEIKRDVSPEQVLDALEQKSTD</sequence>
<name>A0A1V2EWB0_9SPHN</name>
<keyword evidence="1" id="KW-0812">Transmembrane</keyword>
<dbReference type="AlphaFoldDB" id="A0A1V2EWB0"/>
<comment type="caution">
    <text evidence="2">The sequence shown here is derived from an EMBL/GenBank/DDBJ whole genome shotgun (WGS) entry which is preliminary data.</text>
</comment>
<organism evidence="2 3">
    <name type="scientific">Sphingomonas jeddahensis</name>
    <dbReference type="NCBI Taxonomy" id="1915074"/>
    <lineage>
        <taxon>Bacteria</taxon>
        <taxon>Pseudomonadati</taxon>
        <taxon>Pseudomonadota</taxon>
        <taxon>Alphaproteobacteria</taxon>
        <taxon>Sphingomonadales</taxon>
        <taxon>Sphingomonadaceae</taxon>
        <taxon>Sphingomonas</taxon>
    </lineage>
</organism>
<proteinExistence type="predicted"/>
<dbReference type="Pfam" id="PF06210">
    <property type="entry name" value="DUF1003"/>
    <property type="match status" value="1"/>
</dbReference>
<reference evidence="2 3" key="1">
    <citation type="submission" date="2016-11" db="EMBL/GenBank/DDBJ databases">
        <title>Genome sequence of Sphingomonas jeddahensis G39.</title>
        <authorList>
            <person name="Poehlein A."/>
            <person name="Wuebbeler J.H."/>
            <person name="Steinbuechel A."/>
            <person name="Daniel R."/>
        </authorList>
    </citation>
    <scope>NUCLEOTIDE SEQUENCE [LARGE SCALE GENOMIC DNA]</scope>
    <source>
        <strain evidence="2 3">G39</strain>
    </source>
</reference>
<evidence type="ECO:0000313" key="2">
    <source>
        <dbReference type="EMBL" id="ONF96962.1"/>
    </source>
</evidence>
<keyword evidence="1" id="KW-0472">Membrane</keyword>
<protein>
    <recommendedName>
        <fullName evidence="4">DUF1003 domain-containing protein</fullName>
    </recommendedName>
</protein>